<dbReference type="AlphaFoldDB" id="A0A7G8BHZ8"/>
<evidence type="ECO:0000256" key="6">
    <source>
        <dbReference type="SAM" id="MobiDB-lite"/>
    </source>
</evidence>
<evidence type="ECO:0000313" key="9">
    <source>
        <dbReference type="Proteomes" id="UP000515312"/>
    </source>
</evidence>
<feature type="region of interest" description="Disordered" evidence="6">
    <location>
        <begin position="554"/>
        <end position="586"/>
    </location>
</feature>
<keyword evidence="3 7" id="KW-0732">Signal</keyword>
<dbReference type="Pfam" id="PF01663">
    <property type="entry name" value="Phosphodiest"/>
    <property type="match status" value="1"/>
</dbReference>
<sequence>MLKRFFSLALILALTVGLTPRASASAYDAHPKLVVILVIDQFREDYLQRYRADFKPKGLRLFLDHGAYFPDCYYGYSNLFTAPGHSTIGTGAYTDGHGIGSNAWWDLDRNKDRPITSVEDERYAIVGMPQGSETGPGRSPRNLLASTVGDELRLDTKGHARVFGISLKDRAAILPAGASANGAFWVDEATGRFETSTYYMPQLPDWATAFNASGRLDQAKQEANQPNTTNFENEIGSTPASITYELDFAKALVTGEQMGKHDVTDMLTLSISGTDILGHRVGPDADEQQAIVDALDTDLDGFFAWLDKNVEGGLGNVWIAITADHGVAPSPAIAAQLGMNAAQIDTKKLVNELNDAMNQKFSPGEKVVYVLPKQELPFLSLNRPSFERAGINEQEAEQAVQDALEGAFSALMKPSDIKLPAQSKLPPRPVLYRSYTRLQLAAGELPHTQFGDLLAHSYTPNGGWYVRVVPAAFQMGLEKANGTTHFTPYSYDRHVPLGFYGAPFTTGVYHGRVEPVDLAATFASLLGVNQPSASVGRILTQALKPAAEVTYPKAIPARTHRGAHPTAGKNTTPKAPAKSATEKPQP</sequence>
<dbReference type="SUPFAM" id="SSF53649">
    <property type="entry name" value="Alkaline phosphatase-like"/>
    <property type="match status" value="1"/>
</dbReference>
<accession>A0A7G8BHZ8</accession>
<dbReference type="InterPro" id="IPR017850">
    <property type="entry name" value="Alkaline_phosphatase_core_sf"/>
</dbReference>
<feature type="chain" id="PRO_5028823179" evidence="7">
    <location>
        <begin position="25"/>
        <end position="586"/>
    </location>
</feature>
<dbReference type="Gene3D" id="3.40.720.10">
    <property type="entry name" value="Alkaline Phosphatase, subunit A"/>
    <property type="match status" value="2"/>
</dbReference>
<name>A0A7G8BHZ8_9BACT</name>
<keyword evidence="1 4" id="KW-0597">Phosphoprotein</keyword>
<dbReference type="CDD" id="cd16016">
    <property type="entry name" value="AP-SPAP"/>
    <property type="match status" value="1"/>
</dbReference>
<organism evidence="8 9">
    <name type="scientific">Alloacidobacterium dinghuense</name>
    <dbReference type="NCBI Taxonomy" id="2763107"/>
    <lineage>
        <taxon>Bacteria</taxon>
        <taxon>Pseudomonadati</taxon>
        <taxon>Acidobacteriota</taxon>
        <taxon>Terriglobia</taxon>
        <taxon>Terriglobales</taxon>
        <taxon>Acidobacteriaceae</taxon>
        <taxon>Alloacidobacterium</taxon>
    </lineage>
</organism>
<feature type="signal peptide" evidence="7">
    <location>
        <begin position="1"/>
        <end position="24"/>
    </location>
</feature>
<dbReference type="GO" id="GO:0004035">
    <property type="term" value="F:alkaline phosphatase activity"/>
    <property type="evidence" value="ECO:0007669"/>
    <property type="project" value="InterPro"/>
</dbReference>
<feature type="active site" description="Phosphothreonine intermediate" evidence="4">
    <location>
        <position position="81"/>
    </location>
</feature>
<dbReference type="Proteomes" id="UP000515312">
    <property type="component" value="Chromosome"/>
</dbReference>
<evidence type="ECO:0000256" key="5">
    <source>
        <dbReference type="PIRSR" id="PIRSR031924-51"/>
    </source>
</evidence>
<protein>
    <submittedName>
        <fullName evidence="8">Alkaline phosphatase family protein</fullName>
    </submittedName>
</protein>
<dbReference type="PANTHER" id="PTHR10151:SF120">
    <property type="entry name" value="BIS(5'-ADENOSYL)-TRIPHOSPHATASE"/>
    <property type="match status" value="1"/>
</dbReference>
<proteinExistence type="predicted"/>
<evidence type="ECO:0000256" key="4">
    <source>
        <dbReference type="PIRSR" id="PIRSR031924-50"/>
    </source>
</evidence>
<feature type="binding site" evidence="5">
    <location>
        <begin position="168"/>
        <end position="170"/>
    </location>
    <ligand>
        <name>substrate</name>
    </ligand>
</feature>
<evidence type="ECO:0000256" key="1">
    <source>
        <dbReference type="ARBA" id="ARBA00022553"/>
    </source>
</evidence>
<evidence type="ECO:0000256" key="7">
    <source>
        <dbReference type="SAM" id="SignalP"/>
    </source>
</evidence>
<dbReference type="RefSeq" id="WP_186743123.1">
    <property type="nucleotide sequence ID" value="NZ_CP060394.1"/>
</dbReference>
<dbReference type="GO" id="GO:0046872">
    <property type="term" value="F:metal ion binding"/>
    <property type="evidence" value="ECO:0007669"/>
    <property type="project" value="UniProtKB-KW"/>
</dbReference>
<reference evidence="8 9" key="1">
    <citation type="submission" date="2020-08" db="EMBL/GenBank/DDBJ databases">
        <title>Edaphobacter telluris sp. nov. and Acidobacterium dinghuensis sp. nov., two acidobacteria isolated from forest soil.</title>
        <authorList>
            <person name="Fu J."/>
            <person name="Qiu L."/>
        </authorList>
    </citation>
    <scope>NUCLEOTIDE SEQUENCE [LARGE SCALE GENOMIC DNA]</scope>
    <source>
        <strain evidence="8">4Y35</strain>
    </source>
</reference>
<evidence type="ECO:0000256" key="2">
    <source>
        <dbReference type="ARBA" id="ARBA00022723"/>
    </source>
</evidence>
<dbReference type="PIRSF" id="PIRSF031924">
    <property type="entry name" value="Pi-irrepressible_AP"/>
    <property type="match status" value="1"/>
</dbReference>
<evidence type="ECO:0000313" key="8">
    <source>
        <dbReference type="EMBL" id="QNI32168.1"/>
    </source>
</evidence>
<dbReference type="EMBL" id="CP060394">
    <property type="protein sequence ID" value="QNI32168.1"/>
    <property type="molecule type" value="Genomic_DNA"/>
</dbReference>
<keyword evidence="2" id="KW-0479">Metal-binding</keyword>
<evidence type="ECO:0000256" key="3">
    <source>
        <dbReference type="ARBA" id="ARBA00022729"/>
    </source>
</evidence>
<dbReference type="KEGG" id="adin:H7849_24780"/>
<feature type="binding site" evidence="5">
    <location>
        <position position="102"/>
    </location>
    <ligand>
        <name>substrate</name>
    </ligand>
</feature>
<dbReference type="InterPro" id="IPR002591">
    <property type="entry name" value="Phosphodiest/P_Trfase"/>
</dbReference>
<keyword evidence="9" id="KW-1185">Reference proteome</keyword>
<gene>
    <name evidence="8" type="ORF">H7849_24780</name>
</gene>
<dbReference type="PANTHER" id="PTHR10151">
    <property type="entry name" value="ECTONUCLEOTIDE PYROPHOSPHATASE/PHOSPHODIESTERASE"/>
    <property type="match status" value="1"/>
</dbReference>
<dbReference type="InterPro" id="IPR026263">
    <property type="entry name" value="Alkaline_phosphatase_prok"/>
</dbReference>